<dbReference type="InterPro" id="IPR045939">
    <property type="entry name" value="YhcR_N"/>
</dbReference>
<evidence type="ECO:0000313" key="4">
    <source>
        <dbReference type="Proteomes" id="UP001200470"/>
    </source>
</evidence>
<accession>A0ABS9CFC8</accession>
<reference evidence="3 4" key="1">
    <citation type="submission" date="2020-12" db="EMBL/GenBank/DDBJ databases">
        <title>Whole genome sequences of gut porcine anaerobes.</title>
        <authorList>
            <person name="Kubasova T."/>
            <person name="Jahodarova E."/>
            <person name="Rychlik I."/>
        </authorList>
    </citation>
    <scope>NUCLEOTIDE SEQUENCE [LARGE SCALE GENOMIC DNA]</scope>
    <source>
        <strain evidence="3 4">An925</strain>
    </source>
</reference>
<organism evidence="3 4">
    <name type="scientific">Xylanibacter brevis</name>
    <dbReference type="NCBI Taxonomy" id="83231"/>
    <lineage>
        <taxon>Bacteria</taxon>
        <taxon>Pseudomonadati</taxon>
        <taxon>Bacteroidota</taxon>
        <taxon>Bacteroidia</taxon>
        <taxon>Bacteroidales</taxon>
        <taxon>Prevotellaceae</taxon>
        <taxon>Xylanibacter</taxon>
    </lineage>
</organism>
<comment type="caution">
    <text evidence="3">The sequence shown here is derived from an EMBL/GenBank/DDBJ whole genome shotgun (WGS) entry which is preliminary data.</text>
</comment>
<dbReference type="EMBL" id="JADYTN010000011">
    <property type="protein sequence ID" value="MCF2563701.1"/>
    <property type="molecule type" value="Genomic_DNA"/>
</dbReference>
<feature type="region of interest" description="Disordered" evidence="1">
    <location>
        <begin position="1"/>
        <end position="27"/>
    </location>
</feature>
<evidence type="ECO:0000256" key="1">
    <source>
        <dbReference type="SAM" id="MobiDB-lite"/>
    </source>
</evidence>
<evidence type="ECO:0000259" key="2">
    <source>
        <dbReference type="Pfam" id="PF19886"/>
    </source>
</evidence>
<evidence type="ECO:0000313" key="3">
    <source>
        <dbReference type="EMBL" id="MCF2563701.1"/>
    </source>
</evidence>
<dbReference type="Pfam" id="PF19886">
    <property type="entry name" value="DUF6359"/>
    <property type="match status" value="1"/>
</dbReference>
<feature type="compositionally biased region" description="Basic and acidic residues" evidence="1">
    <location>
        <begin position="1"/>
        <end position="14"/>
    </location>
</feature>
<name>A0ABS9CFC8_9BACT</name>
<proteinExistence type="predicted"/>
<sequence length="158" mass="17676">MVEDPPAKEDRDTTATDSTGTIVPETGIDPTIKQNALTVAEAQLTDVDRQICVKAYIVGTAYKSLNNILLWPPFTSSTSILLSDTPIVTDSQTDETIDKNSFLPVCLTDRASIRKKLNLKDNPELWNHQVYIIGTRDYYMNVLGLKKVLEYEIVKAKE</sequence>
<feature type="domain" description="Endonuclease YhcR N-terminal" evidence="2">
    <location>
        <begin position="37"/>
        <end position="153"/>
    </location>
</feature>
<gene>
    <name evidence="3" type="ORF">I6E12_06200</name>
</gene>
<dbReference type="Proteomes" id="UP001200470">
    <property type="component" value="Unassembled WGS sequence"/>
</dbReference>
<keyword evidence="4" id="KW-1185">Reference proteome</keyword>
<protein>
    <recommendedName>
        <fullName evidence="2">Endonuclease YhcR N-terminal domain-containing protein</fullName>
    </recommendedName>
</protein>